<gene>
    <name evidence="1" type="ORF">NDU88_004639</name>
</gene>
<evidence type="ECO:0000313" key="2">
    <source>
        <dbReference type="Proteomes" id="UP001066276"/>
    </source>
</evidence>
<keyword evidence="2" id="KW-1185">Reference proteome</keyword>
<reference evidence="1" key="1">
    <citation type="journal article" date="2022" name="bioRxiv">
        <title>Sequencing and chromosome-scale assembly of the giantPleurodeles waltlgenome.</title>
        <authorList>
            <person name="Brown T."/>
            <person name="Elewa A."/>
            <person name="Iarovenko S."/>
            <person name="Subramanian E."/>
            <person name="Araus A.J."/>
            <person name="Petzold A."/>
            <person name="Susuki M."/>
            <person name="Suzuki K.-i.T."/>
            <person name="Hayashi T."/>
            <person name="Toyoda A."/>
            <person name="Oliveira C."/>
            <person name="Osipova E."/>
            <person name="Leigh N.D."/>
            <person name="Simon A."/>
            <person name="Yun M.H."/>
        </authorList>
    </citation>
    <scope>NUCLEOTIDE SEQUENCE</scope>
    <source>
        <strain evidence="1">20211129_DDA</strain>
        <tissue evidence="1">Liver</tissue>
    </source>
</reference>
<proteinExistence type="predicted"/>
<dbReference type="EMBL" id="JANPWB010000003">
    <property type="protein sequence ID" value="KAJ1200818.1"/>
    <property type="molecule type" value="Genomic_DNA"/>
</dbReference>
<protein>
    <submittedName>
        <fullName evidence="1">Uncharacterized protein</fullName>
    </submittedName>
</protein>
<name>A0AAV7VHN1_PLEWA</name>
<comment type="caution">
    <text evidence="1">The sequence shown here is derived from an EMBL/GenBank/DDBJ whole genome shotgun (WGS) entry which is preliminary data.</text>
</comment>
<organism evidence="1 2">
    <name type="scientific">Pleurodeles waltl</name>
    <name type="common">Iberian ribbed newt</name>
    <dbReference type="NCBI Taxonomy" id="8319"/>
    <lineage>
        <taxon>Eukaryota</taxon>
        <taxon>Metazoa</taxon>
        <taxon>Chordata</taxon>
        <taxon>Craniata</taxon>
        <taxon>Vertebrata</taxon>
        <taxon>Euteleostomi</taxon>
        <taxon>Amphibia</taxon>
        <taxon>Batrachia</taxon>
        <taxon>Caudata</taxon>
        <taxon>Salamandroidea</taxon>
        <taxon>Salamandridae</taxon>
        <taxon>Pleurodelinae</taxon>
        <taxon>Pleurodeles</taxon>
    </lineage>
</organism>
<accession>A0AAV7VHN1</accession>
<evidence type="ECO:0000313" key="1">
    <source>
        <dbReference type="EMBL" id="KAJ1200818.1"/>
    </source>
</evidence>
<sequence length="160" mass="18256">MGVLTGESSVQYETLVVEDADTRNGRHNGWDLVQQAFVQLTQEIKELFTTSEENQKDIQATCSSLEAKIQTLTLHTQDLEDGFQDLQTVVQENSRELMCFKLSEKDLFASQERIENNARRNNVRILCVKEGMEEADVKIFVINLLKNSFPQDSLMDIPEA</sequence>
<dbReference type="Proteomes" id="UP001066276">
    <property type="component" value="Chromosome 2_1"/>
</dbReference>
<dbReference type="AlphaFoldDB" id="A0AAV7VHN1"/>